<evidence type="ECO:0008006" key="3">
    <source>
        <dbReference type="Google" id="ProtNLM"/>
    </source>
</evidence>
<dbReference type="EMBL" id="CP001661">
    <property type="protein sequence ID" value="ACT17049.1"/>
    <property type="molecule type" value="Genomic_DNA"/>
</dbReference>
<dbReference type="KEGG" id="gem:GM21_0984"/>
<protein>
    <recommendedName>
        <fullName evidence="3">SHOCT domain-containing protein</fullName>
    </recommendedName>
</protein>
<dbReference type="InterPro" id="IPR011042">
    <property type="entry name" value="6-blade_b-propeller_TolB-like"/>
</dbReference>
<organism evidence="2">
    <name type="scientific">Geobacter sp. (strain M21)</name>
    <dbReference type="NCBI Taxonomy" id="443144"/>
    <lineage>
        <taxon>Bacteria</taxon>
        <taxon>Pseudomonadati</taxon>
        <taxon>Thermodesulfobacteriota</taxon>
        <taxon>Desulfuromonadia</taxon>
        <taxon>Geobacterales</taxon>
        <taxon>Geobacteraceae</taxon>
        <taxon>Geobacter</taxon>
    </lineage>
</organism>
<name>C6E2A3_GEOSM</name>
<dbReference type="OrthoDB" id="5393292at2"/>
<keyword evidence="1" id="KW-0732">Signal</keyword>
<dbReference type="STRING" id="443144.GM21_0984"/>
<accession>C6E2A3</accession>
<dbReference type="PROSITE" id="PS51257">
    <property type="entry name" value="PROKAR_LIPOPROTEIN"/>
    <property type="match status" value="1"/>
</dbReference>
<dbReference type="AlphaFoldDB" id="C6E2A3"/>
<gene>
    <name evidence="2" type="ordered locus">GM21_0984</name>
</gene>
<evidence type="ECO:0000313" key="2">
    <source>
        <dbReference type="EMBL" id="ACT17049.1"/>
    </source>
</evidence>
<evidence type="ECO:0000256" key="1">
    <source>
        <dbReference type="SAM" id="SignalP"/>
    </source>
</evidence>
<reference evidence="2" key="1">
    <citation type="submission" date="2009-07" db="EMBL/GenBank/DDBJ databases">
        <title>Complete sequence of Geobacter sp. M21.</title>
        <authorList>
            <consortium name="US DOE Joint Genome Institute"/>
            <person name="Lucas S."/>
            <person name="Copeland A."/>
            <person name="Lapidus A."/>
            <person name="Glavina del Rio T."/>
            <person name="Dalin E."/>
            <person name="Tice H."/>
            <person name="Bruce D."/>
            <person name="Goodwin L."/>
            <person name="Pitluck S."/>
            <person name="Saunders E."/>
            <person name="Brettin T."/>
            <person name="Detter J.C."/>
            <person name="Han C."/>
            <person name="Larimer F."/>
            <person name="Land M."/>
            <person name="Hauser L."/>
            <person name="Kyrpides N."/>
            <person name="Ovchinnikova G."/>
            <person name="Lovley D."/>
        </authorList>
    </citation>
    <scope>NUCLEOTIDE SEQUENCE [LARGE SCALE GENOMIC DNA]</scope>
    <source>
        <strain evidence="2">M21</strain>
    </source>
</reference>
<feature type="chain" id="PRO_5002962151" description="SHOCT domain-containing protein" evidence="1">
    <location>
        <begin position="28"/>
        <end position="373"/>
    </location>
</feature>
<feature type="signal peptide" evidence="1">
    <location>
        <begin position="1"/>
        <end position="27"/>
    </location>
</feature>
<proteinExistence type="predicted"/>
<sequence>MHGYRLTTLLLAATLLALTGCSAGMRARVPDGLLLKPVAACDPGSPYDVSRAGVVASVAAGTIEMRSPQGAPIAVRKAPAGALSFSPGGERLAAAIPDGKSTILRLYDLEGKVVSETKVDGQVMSLLWRSGDQLLAGAMEVIRYGFGTELVSFLYQWDGKNAAKKTTLADVTLRRKVAAMPEELLFDQLLIALSPYGDEIAYTTIKDPPLFSPYLRVMIRHLDTGAETEVTQTSLGSGTVAYAPDGESLIVGDAGAETRRVSTTDGKVLENLPPSAGPPAVSPFGAYRLLNGDLYRQGVVVASFPPEARGTFLPDGSGLALSHKGKVYLLSGLKDGTAARPAELERILKLRRLRSQGLISDAEYQQQKGKVAP</sequence>
<dbReference type="HOGENOM" id="CLU_723125_0_0_7"/>
<dbReference type="SUPFAM" id="SSF69322">
    <property type="entry name" value="Tricorn protease domain 2"/>
    <property type="match status" value="1"/>
</dbReference>
<dbReference type="Gene3D" id="2.120.10.30">
    <property type="entry name" value="TolB, C-terminal domain"/>
    <property type="match status" value="1"/>
</dbReference>